<keyword evidence="1" id="KW-0732">Signal</keyword>
<accession>A0A9P6R4T1</accession>
<evidence type="ECO:0000313" key="3">
    <source>
        <dbReference type="Proteomes" id="UP000823405"/>
    </source>
</evidence>
<reference evidence="2" key="1">
    <citation type="journal article" date="2020" name="Fungal Divers.">
        <title>Resolving the Mortierellaceae phylogeny through synthesis of multi-gene phylogenetics and phylogenomics.</title>
        <authorList>
            <person name="Vandepol N."/>
            <person name="Liber J."/>
            <person name="Desiro A."/>
            <person name="Na H."/>
            <person name="Kennedy M."/>
            <person name="Barry K."/>
            <person name="Grigoriev I.V."/>
            <person name="Miller A.N."/>
            <person name="O'Donnell K."/>
            <person name="Stajich J.E."/>
            <person name="Bonito G."/>
        </authorList>
    </citation>
    <scope>NUCLEOTIDE SEQUENCE</scope>
    <source>
        <strain evidence="2">NVP60</strain>
    </source>
</reference>
<gene>
    <name evidence="2" type="ORF">BGZ97_011147</name>
</gene>
<dbReference type="AlphaFoldDB" id="A0A9P6R4T1"/>
<sequence length="101" mass="10812">MLSTSNSKFLSVALIATLLQVCSATNLYLQCTGTANSKVFGGQGDKRCFNLQNYYECDLLMKGEGGTCYAFDGLDCTGNTCYTVGDNVSTCGHNKRSFSCA</sequence>
<name>A0A9P6R4T1_9FUNG</name>
<evidence type="ECO:0000313" key="2">
    <source>
        <dbReference type="EMBL" id="KAG0312508.1"/>
    </source>
</evidence>
<dbReference type="Proteomes" id="UP000823405">
    <property type="component" value="Unassembled WGS sequence"/>
</dbReference>
<protein>
    <submittedName>
        <fullName evidence="2">Uncharacterized protein</fullName>
    </submittedName>
</protein>
<feature type="signal peptide" evidence="1">
    <location>
        <begin position="1"/>
        <end position="24"/>
    </location>
</feature>
<evidence type="ECO:0000256" key="1">
    <source>
        <dbReference type="SAM" id="SignalP"/>
    </source>
</evidence>
<comment type="caution">
    <text evidence="2">The sequence shown here is derived from an EMBL/GenBank/DDBJ whole genome shotgun (WGS) entry which is preliminary data.</text>
</comment>
<feature type="chain" id="PRO_5040228803" evidence="1">
    <location>
        <begin position="25"/>
        <end position="101"/>
    </location>
</feature>
<dbReference type="EMBL" id="JAAAIN010000610">
    <property type="protein sequence ID" value="KAG0312508.1"/>
    <property type="molecule type" value="Genomic_DNA"/>
</dbReference>
<proteinExistence type="predicted"/>
<organism evidence="2 3">
    <name type="scientific">Linnemannia gamsii</name>
    <dbReference type="NCBI Taxonomy" id="64522"/>
    <lineage>
        <taxon>Eukaryota</taxon>
        <taxon>Fungi</taxon>
        <taxon>Fungi incertae sedis</taxon>
        <taxon>Mucoromycota</taxon>
        <taxon>Mortierellomycotina</taxon>
        <taxon>Mortierellomycetes</taxon>
        <taxon>Mortierellales</taxon>
        <taxon>Mortierellaceae</taxon>
        <taxon>Linnemannia</taxon>
    </lineage>
</organism>
<keyword evidence="3" id="KW-1185">Reference proteome</keyword>